<dbReference type="GO" id="GO:0016567">
    <property type="term" value="P:protein ubiquitination"/>
    <property type="evidence" value="ECO:0007669"/>
    <property type="project" value="TreeGrafter"/>
</dbReference>
<sequence>MAAERLRQQFMQDVNLYKPDMMGKSKYGPLPNVDMFATYANRDCSDAGVHPTRNAGIAGSIKEGGAYSVCLSGGYEDDKDDGDFFVYTGTGGQEDSWSGHGKQTCDQDFDHPHNAALKISAETRRPIRVVRGSNRDSEWAPVEGFRYDGLYIVERAYYDKGKSGFRVCKYDIRRVPNQAPIPKNPDYMGARRYH</sequence>
<dbReference type="InterPro" id="IPR015947">
    <property type="entry name" value="PUA-like_sf"/>
</dbReference>
<reference evidence="4" key="1">
    <citation type="submission" date="2020-11" db="EMBL/GenBank/DDBJ databases">
        <authorList>
            <consortium name="DOE Joint Genome Institute"/>
            <person name="Ahrendt S."/>
            <person name="Riley R."/>
            <person name="Andreopoulos W."/>
            <person name="Labutti K."/>
            <person name="Pangilinan J."/>
            <person name="Ruiz-Duenas F.J."/>
            <person name="Barrasa J.M."/>
            <person name="Sanchez-Garcia M."/>
            <person name="Camarero S."/>
            <person name="Miyauchi S."/>
            <person name="Serrano A."/>
            <person name="Linde D."/>
            <person name="Babiker R."/>
            <person name="Drula E."/>
            <person name="Ayuso-Fernandez I."/>
            <person name="Pacheco R."/>
            <person name="Padilla G."/>
            <person name="Ferreira P."/>
            <person name="Barriuso J."/>
            <person name="Kellner H."/>
            <person name="Castanera R."/>
            <person name="Alfaro M."/>
            <person name="Ramirez L."/>
            <person name="Pisabarro A.G."/>
            <person name="Kuo A."/>
            <person name="Tritt A."/>
            <person name="Lipzen A."/>
            <person name="He G."/>
            <person name="Yan M."/>
            <person name="Ng V."/>
            <person name="Cullen D."/>
            <person name="Martin F."/>
            <person name="Rosso M.-N."/>
            <person name="Henrissat B."/>
            <person name="Hibbett D."/>
            <person name="Martinez A.T."/>
            <person name="Grigoriev I.V."/>
        </authorList>
    </citation>
    <scope>NUCLEOTIDE SEQUENCE</scope>
    <source>
        <strain evidence="4">CBS 506.95</strain>
    </source>
</reference>
<dbReference type="GO" id="GO:0005634">
    <property type="term" value="C:nucleus"/>
    <property type="evidence" value="ECO:0007669"/>
    <property type="project" value="UniProtKB-SubCell"/>
</dbReference>
<dbReference type="InterPro" id="IPR045134">
    <property type="entry name" value="UHRF1/2-like"/>
</dbReference>
<dbReference type="AlphaFoldDB" id="A0A9P6EEU0"/>
<dbReference type="Pfam" id="PF02182">
    <property type="entry name" value="SAD_SRA"/>
    <property type="match status" value="1"/>
</dbReference>
<dbReference type="Proteomes" id="UP000807306">
    <property type="component" value="Unassembled WGS sequence"/>
</dbReference>
<dbReference type="SMART" id="SM00466">
    <property type="entry name" value="SRA"/>
    <property type="match status" value="1"/>
</dbReference>
<dbReference type="PROSITE" id="PS51015">
    <property type="entry name" value="YDG"/>
    <property type="match status" value="1"/>
</dbReference>
<comment type="caution">
    <text evidence="4">The sequence shown here is derived from an EMBL/GenBank/DDBJ whole genome shotgun (WGS) entry which is preliminary data.</text>
</comment>
<evidence type="ECO:0000313" key="4">
    <source>
        <dbReference type="EMBL" id="KAF9527607.1"/>
    </source>
</evidence>
<dbReference type="PANTHER" id="PTHR14140:SF27">
    <property type="entry name" value="OS04G0289800 PROTEIN"/>
    <property type="match status" value="1"/>
</dbReference>
<name>A0A9P6EEU0_9AGAR</name>
<proteinExistence type="predicted"/>
<protein>
    <submittedName>
        <fullName evidence="4">PUA-like domain-containing protein</fullName>
    </submittedName>
</protein>
<keyword evidence="1 2" id="KW-0539">Nucleus</keyword>
<accession>A0A9P6EEU0</accession>
<evidence type="ECO:0000259" key="3">
    <source>
        <dbReference type="PROSITE" id="PS51015"/>
    </source>
</evidence>
<dbReference type="SUPFAM" id="SSF88697">
    <property type="entry name" value="PUA domain-like"/>
    <property type="match status" value="1"/>
</dbReference>
<evidence type="ECO:0000313" key="5">
    <source>
        <dbReference type="Proteomes" id="UP000807306"/>
    </source>
</evidence>
<feature type="domain" description="YDG" evidence="3">
    <location>
        <begin position="28"/>
        <end position="174"/>
    </location>
</feature>
<dbReference type="EMBL" id="MU157860">
    <property type="protein sequence ID" value="KAF9527607.1"/>
    <property type="molecule type" value="Genomic_DNA"/>
</dbReference>
<dbReference type="OrthoDB" id="2270193at2759"/>
<dbReference type="InterPro" id="IPR003105">
    <property type="entry name" value="SRA_YDG"/>
</dbReference>
<dbReference type="GO" id="GO:0061630">
    <property type="term" value="F:ubiquitin protein ligase activity"/>
    <property type="evidence" value="ECO:0007669"/>
    <property type="project" value="TreeGrafter"/>
</dbReference>
<dbReference type="PANTHER" id="PTHR14140">
    <property type="entry name" value="E3 UBIQUITIN-PROTEIN LIGASE UHRF-RELATED"/>
    <property type="match status" value="1"/>
</dbReference>
<dbReference type="GO" id="GO:0044027">
    <property type="term" value="P:negative regulation of gene expression via chromosomal CpG island methylation"/>
    <property type="evidence" value="ECO:0007669"/>
    <property type="project" value="TreeGrafter"/>
</dbReference>
<organism evidence="4 5">
    <name type="scientific">Crepidotus variabilis</name>
    <dbReference type="NCBI Taxonomy" id="179855"/>
    <lineage>
        <taxon>Eukaryota</taxon>
        <taxon>Fungi</taxon>
        <taxon>Dikarya</taxon>
        <taxon>Basidiomycota</taxon>
        <taxon>Agaricomycotina</taxon>
        <taxon>Agaricomycetes</taxon>
        <taxon>Agaricomycetidae</taxon>
        <taxon>Agaricales</taxon>
        <taxon>Agaricineae</taxon>
        <taxon>Crepidotaceae</taxon>
        <taxon>Crepidotus</taxon>
    </lineage>
</organism>
<dbReference type="InterPro" id="IPR036987">
    <property type="entry name" value="SRA-YDG_sf"/>
</dbReference>
<evidence type="ECO:0000256" key="1">
    <source>
        <dbReference type="ARBA" id="ARBA00023242"/>
    </source>
</evidence>
<keyword evidence="5" id="KW-1185">Reference proteome</keyword>
<evidence type="ECO:0000256" key="2">
    <source>
        <dbReference type="PROSITE-ProRule" id="PRU00358"/>
    </source>
</evidence>
<gene>
    <name evidence="4" type="ORF">CPB83DRAFT_856081</name>
</gene>
<dbReference type="Gene3D" id="2.30.280.10">
    <property type="entry name" value="SRA-YDG"/>
    <property type="match status" value="1"/>
</dbReference>
<comment type="subcellular location">
    <subcellularLocation>
        <location evidence="2">Nucleus</location>
    </subcellularLocation>
</comment>